<comment type="caution">
    <text evidence="3">The sequence shown here is derived from an EMBL/GenBank/DDBJ whole genome shotgun (WGS) entry which is preliminary data.</text>
</comment>
<sequence length="362" mass="37785">MGIWDDLVGVVDDAKKFLDGIDGLGTISRVLDPMDTVGAALEAAGIGYAASPPLLLGQLQIDAMKLTMGIGDPERAEGLGTSAEELHDAGEILVYADPQSDRWNGTAADAYSSANSDHRHQTFEIAEADTVLHAEIEMNADEVAKARRLLQDKWDFLSDFDSATAWMSKVPGLGQVKMAADTAVALEQTTEARITTAELAAKSIGRASRINALLQRYHGAADEVVPDEFGQCGDPFGDEHAPGATLPSRTQANTPYTPPNPVPTPTPPVTPYAAAPRPAAQLPAQPSGSAVTGPQRLSRAPNTWAPADTSPIDERRVSNGGTAAASGAASSSRGETVPVSASLDRQQDTPPVPKTTSTGTGE</sequence>
<dbReference type="EMBL" id="JYNU01000011">
    <property type="protein sequence ID" value="KMO77095.1"/>
    <property type="molecule type" value="Genomic_DNA"/>
</dbReference>
<dbReference type="Proteomes" id="UP000036313">
    <property type="component" value="Unassembled WGS sequence"/>
</dbReference>
<evidence type="ECO:0000256" key="1">
    <source>
        <dbReference type="SAM" id="MobiDB-lite"/>
    </source>
</evidence>
<dbReference type="Pfam" id="PF18879">
    <property type="entry name" value="EspA_EspE"/>
    <property type="match status" value="1"/>
</dbReference>
<dbReference type="AlphaFoldDB" id="A0A0J6W1A4"/>
<dbReference type="PATRIC" id="fig|1807.14.peg.2154"/>
<feature type="compositionally biased region" description="Pro residues" evidence="1">
    <location>
        <begin position="256"/>
        <end position="270"/>
    </location>
</feature>
<feature type="region of interest" description="Disordered" evidence="1">
    <location>
        <begin position="228"/>
        <end position="362"/>
    </location>
</feature>
<evidence type="ECO:0000313" key="3">
    <source>
        <dbReference type="EMBL" id="KMO77095.1"/>
    </source>
</evidence>
<feature type="compositionally biased region" description="Low complexity" evidence="1">
    <location>
        <begin position="318"/>
        <end position="334"/>
    </location>
</feature>
<accession>A0A0J6W1A4</accession>
<organism evidence="3 4">
    <name type="scientific">Mycolicibacterium obuense</name>
    <dbReference type="NCBI Taxonomy" id="1807"/>
    <lineage>
        <taxon>Bacteria</taxon>
        <taxon>Bacillati</taxon>
        <taxon>Actinomycetota</taxon>
        <taxon>Actinomycetes</taxon>
        <taxon>Mycobacteriales</taxon>
        <taxon>Mycobacteriaceae</taxon>
        <taxon>Mycolicibacterium</taxon>
    </lineage>
</organism>
<protein>
    <recommendedName>
        <fullName evidence="2">ESX-1 secretion-associated protein EspA/EspE-like domain-containing protein</fullName>
    </recommendedName>
</protein>
<name>A0A0J6W1A4_9MYCO</name>
<evidence type="ECO:0000259" key="2">
    <source>
        <dbReference type="Pfam" id="PF18879"/>
    </source>
</evidence>
<reference evidence="3 4" key="1">
    <citation type="journal article" date="2015" name="Genome Biol. Evol.">
        <title>Characterization of Three Mycobacterium spp. with Potential Use in Bioremediation by Genome Sequencing and Comparative Genomics.</title>
        <authorList>
            <person name="Das S."/>
            <person name="Pettersson B.M."/>
            <person name="Behra P.R."/>
            <person name="Ramesh M."/>
            <person name="Dasgupta S."/>
            <person name="Bhattacharya A."/>
            <person name="Kirsebom L.A."/>
        </authorList>
    </citation>
    <scope>NUCLEOTIDE SEQUENCE [LARGE SCALE GENOMIC DNA]</scope>
    <source>
        <strain evidence="3 4">DSM 44075</strain>
    </source>
</reference>
<feature type="domain" description="ESX-1 secretion-associated protein EspA/EspE-like" evidence="2">
    <location>
        <begin position="68"/>
        <end position="151"/>
    </location>
</feature>
<proteinExistence type="predicted"/>
<dbReference type="InterPro" id="IPR043796">
    <property type="entry name" value="ESX-1_EspA/EspE-like"/>
</dbReference>
<feature type="compositionally biased region" description="Low complexity" evidence="1">
    <location>
        <begin position="271"/>
        <end position="286"/>
    </location>
</feature>
<gene>
    <name evidence="3" type="ORF">MOBUDSM44075_02135</name>
</gene>
<dbReference type="RefSeq" id="WP_048423069.1">
    <property type="nucleotide sequence ID" value="NZ_JYNU01000011.1"/>
</dbReference>
<evidence type="ECO:0000313" key="4">
    <source>
        <dbReference type="Proteomes" id="UP000036313"/>
    </source>
</evidence>